<dbReference type="InterPro" id="IPR029066">
    <property type="entry name" value="PLP-binding_barrel"/>
</dbReference>
<dbReference type="SUPFAM" id="SSF51419">
    <property type="entry name" value="PLP-binding barrel"/>
    <property type="match status" value="1"/>
</dbReference>
<sequence>MNRDDAFHDPAPDLARNLALVRRRIAAAALRSGRAPEAVRFVLVTKTVSADRIRQAIAAGATDLGENKVQEGLAKAQDLADTRARWSMIGHLQSNKARDVLRFASEVQPLDRLSLAKRLENRLQQLGQPLDVLVQVNTSGEASKYGLTPSAVPGFLKELAAFDALRPRGFMTLATFTPDEAEVRRCFRLLRMIRDRALEDAPQGAALADLSMGMSGDYEWAIEEGATIIRVGQAVFGPRPLPDSHYWPGAAGTR</sequence>
<evidence type="ECO:0000256" key="3">
    <source>
        <dbReference type="RuleBase" id="RU004514"/>
    </source>
</evidence>
<dbReference type="InterPro" id="IPR001608">
    <property type="entry name" value="Ala_racemase_N"/>
</dbReference>
<evidence type="ECO:0000256" key="2">
    <source>
        <dbReference type="HAMAP-Rule" id="MF_02087"/>
    </source>
</evidence>
<dbReference type="Gene3D" id="3.20.20.10">
    <property type="entry name" value="Alanine racemase"/>
    <property type="match status" value="1"/>
</dbReference>
<name>A0ABW4R1P1_9RHOB</name>
<dbReference type="PIRSF" id="PIRSF004848">
    <property type="entry name" value="YBL036c_PLPDEIII"/>
    <property type="match status" value="1"/>
</dbReference>
<keyword evidence="1 2" id="KW-0663">Pyridoxal phosphate</keyword>
<accession>A0ABW4R1P1</accession>
<feature type="modified residue" description="N6-(pyridoxal phosphate)lysine" evidence="2">
    <location>
        <position position="46"/>
    </location>
</feature>
<feature type="domain" description="Alanine racemase N-terminal" evidence="4">
    <location>
        <begin position="36"/>
        <end position="240"/>
    </location>
</feature>
<evidence type="ECO:0000313" key="5">
    <source>
        <dbReference type="EMBL" id="MFD1880120.1"/>
    </source>
</evidence>
<dbReference type="PANTHER" id="PTHR10146">
    <property type="entry name" value="PROLINE SYNTHETASE CO-TRANSCRIBED BACTERIAL HOMOLOG PROTEIN"/>
    <property type="match status" value="1"/>
</dbReference>
<keyword evidence="6" id="KW-1185">Reference proteome</keyword>
<comment type="function">
    <text evidence="2">Pyridoxal 5'-phosphate (PLP)-binding protein, which is involved in PLP homeostasis.</text>
</comment>
<organism evidence="5 6">
    <name type="scientific">Paracoccus pacificus</name>
    <dbReference type="NCBI Taxonomy" id="1463598"/>
    <lineage>
        <taxon>Bacteria</taxon>
        <taxon>Pseudomonadati</taxon>
        <taxon>Pseudomonadota</taxon>
        <taxon>Alphaproteobacteria</taxon>
        <taxon>Rhodobacterales</taxon>
        <taxon>Paracoccaceae</taxon>
        <taxon>Paracoccus</taxon>
    </lineage>
</organism>
<proteinExistence type="inferred from homology"/>
<dbReference type="NCBIfam" id="TIGR00044">
    <property type="entry name" value="YggS family pyridoxal phosphate-dependent enzyme"/>
    <property type="match status" value="1"/>
</dbReference>
<dbReference type="HAMAP" id="MF_02087">
    <property type="entry name" value="PLP_homeostasis"/>
    <property type="match status" value="1"/>
</dbReference>
<evidence type="ECO:0000313" key="6">
    <source>
        <dbReference type="Proteomes" id="UP001597213"/>
    </source>
</evidence>
<dbReference type="Proteomes" id="UP001597213">
    <property type="component" value="Unassembled WGS sequence"/>
</dbReference>
<comment type="similarity">
    <text evidence="2 3">Belongs to the pyridoxal phosphate-binding protein YggS/PROSC family.</text>
</comment>
<comment type="caution">
    <text evidence="5">The sequence shown here is derived from an EMBL/GenBank/DDBJ whole genome shotgun (WGS) entry which is preliminary data.</text>
</comment>
<gene>
    <name evidence="5" type="ORF">ACFSCT_00135</name>
</gene>
<dbReference type="PANTHER" id="PTHR10146:SF14">
    <property type="entry name" value="PYRIDOXAL PHOSPHATE HOMEOSTASIS PROTEIN"/>
    <property type="match status" value="1"/>
</dbReference>
<dbReference type="EMBL" id="JBHUEN010000003">
    <property type="protein sequence ID" value="MFD1880120.1"/>
    <property type="molecule type" value="Genomic_DNA"/>
</dbReference>
<dbReference type="RefSeq" id="WP_379139261.1">
    <property type="nucleotide sequence ID" value="NZ_JBHUEN010000003.1"/>
</dbReference>
<dbReference type="CDD" id="cd00635">
    <property type="entry name" value="PLPDE_III_YBL036c_like"/>
    <property type="match status" value="1"/>
</dbReference>
<dbReference type="InterPro" id="IPR011078">
    <property type="entry name" value="PyrdxlP_homeostasis"/>
</dbReference>
<dbReference type="Pfam" id="PF01168">
    <property type="entry name" value="Ala_racemase_N"/>
    <property type="match status" value="1"/>
</dbReference>
<evidence type="ECO:0000256" key="1">
    <source>
        <dbReference type="ARBA" id="ARBA00022898"/>
    </source>
</evidence>
<evidence type="ECO:0000259" key="4">
    <source>
        <dbReference type="Pfam" id="PF01168"/>
    </source>
</evidence>
<protein>
    <recommendedName>
        <fullName evidence="2">Pyridoxal phosphate homeostasis protein</fullName>
        <shortName evidence="2">PLP homeostasis protein</shortName>
    </recommendedName>
</protein>
<reference evidence="6" key="1">
    <citation type="journal article" date="2019" name="Int. J. Syst. Evol. Microbiol.">
        <title>The Global Catalogue of Microorganisms (GCM) 10K type strain sequencing project: providing services to taxonomists for standard genome sequencing and annotation.</title>
        <authorList>
            <consortium name="The Broad Institute Genomics Platform"/>
            <consortium name="The Broad Institute Genome Sequencing Center for Infectious Disease"/>
            <person name="Wu L."/>
            <person name="Ma J."/>
        </authorList>
    </citation>
    <scope>NUCLEOTIDE SEQUENCE [LARGE SCALE GENOMIC DNA]</scope>
    <source>
        <strain evidence="6">CCUG 56029</strain>
    </source>
</reference>